<sequence>MGLHVERDALRERERQARALRAGLGSGDSAGHPIFRAPVKVDPGQEDELSRRIKNTLGDFSQVQRLLTHDPNHLIGISRTNAAAAARVPPTPVNGSSTASTWNGNATDPGGTRGGGGGSSGSSAVKQQQQQQHHGSSNHPSGQSSSTQQGSSSSHHGGSSHRSHHGSSSSSSGHHSSHHHSSHHHHKKQPHQQPGPPLMNGQYKSSSSAASKTGGRHPSQLPQGSSGHHHHQPSSRSSSSHEQQGTHASSDGLLELVQGGDTVAKGSQESRTSLRLLSLSGRPEDAVPSNPKAPPPSSSCPVPPSSQGPPNGLVVRPPAMRAPSKDVNNGTTPAPTTQQHQSSTSSSSSLTVRTESNGPATGNKPPSSSSSASRSSTTESKPKRPVPWLQIPAPPSSDSGEMKKIPPVLTAIETPRKEDRRPSFPTSPAQGTPSTSWILAKWPALRKSCPLLHGIQFLPAAHSKLQHGAAHPFLLVWVESRKLWSASRDTQLAAEQQAWIQLVKSARLCWFSEVMYILTQKRGKKRKRML</sequence>
<accession>A0A9J6G4Q1</accession>
<dbReference type="OMA" id="HTTWAQP"/>
<protein>
    <recommendedName>
        <fullName evidence="4">AF4/FMR2 family member 4</fullName>
    </recommendedName>
</protein>
<feature type="compositionally biased region" description="Low complexity" evidence="1">
    <location>
        <begin position="270"/>
        <end position="280"/>
    </location>
</feature>
<feature type="compositionally biased region" description="Low complexity" evidence="1">
    <location>
        <begin position="121"/>
        <end position="157"/>
    </location>
</feature>
<feature type="compositionally biased region" description="Low complexity" evidence="1">
    <location>
        <begin position="234"/>
        <end position="245"/>
    </location>
</feature>
<dbReference type="VEuPathDB" id="VectorBase:HLOH_044372"/>
<reference evidence="2 3" key="1">
    <citation type="journal article" date="2020" name="Cell">
        <title>Large-Scale Comparative Analyses of Tick Genomes Elucidate Their Genetic Diversity and Vector Capacities.</title>
        <authorList>
            <consortium name="Tick Genome and Microbiome Consortium (TIGMIC)"/>
            <person name="Jia N."/>
            <person name="Wang J."/>
            <person name="Shi W."/>
            <person name="Du L."/>
            <person name="Sun Y."/>
            <person name="Zhan W."/>
            <person name="Jiang J.F."/>
            <person name="Wang Q."/>
            <person name="Zhang B."/>
            <person name="Ji P."/>
            <person name="Bell-Sakyi L."/>
            <person name="Cui X.M."/>
            <person name="Yuan T.T."/>
            <person name="Jiang B.G."/>
            <person name="Yang W.F."/>
            <person name="Lam T.T."/>
            <person name="Chang Q.C."/>
            <person name="Ding S.J."/>
            <person name="Wang X.J."/>
            <person name="Zhu J.G."/>
            <person name="Ruan X.D."/>
            <person name="Zhao L."/>
            <person name="Wei J.T."/>
            <person name="Ye R.Z."/>
            <person name="Que T.C."/>
            <person name="Du C.H."/>
            <person name="Zhou Y.H."/>
            <person name="Cheng J.X."/>
            <person name="Dai P.F."/>
            <person name="Guo W.B."/>
            <person name="Han X.H."/>
            <person name="Huang E.J."/>
            <person name="Li L.F."/>
            <person name="Wei W."/>
            <person name="Gao Y.C."/>
            <person name="Liu J.Z."/>
            <person name="Shao H.Z."/>
            <person name="Wang X."/>
            <person name="Wang C.C."/>
            <person name="Yang T.C."/>
            <person name="Huo Q.B."/>
            <person name="Li W."/>
            <person name="Chen H.Y."/>
            <person name="Chen S.E."/>
            <person name="Zhou L.G."/>
            <person name="Ni X.B."/>
            <person name="Tian J.H."/>
            <person name="Sheng Y."/>
            <person name="Liu T."/>
            <person name="Pan Y.S."/>
            <person name="Xia L.Y."/>
            <person name="Li J."/>
            <person name="Zhao F."/>
            <person name="Cao W.C."/>
        </authorList>
    </citation>
    <scope>NUCLEOTIDE SEQUENCE [LARGE SCALE GENOMIC DNA]</scope>
    <source>
        <strain evidence="2">HaeL-2018</strain>
    </source>
</reference>
<feature type="compositionally biased region" description="Low complexity" evidence="1">
    <location>
        <begin position="336"/>
        <end position="349"/>
    </location>
</feature>
<evidence type="ECO:0000256" key="1">
    <source>
        <dbReference type="SAM" id="MobiDB-lite"/>
    </source>
</evidence>
<dbReference type="AlphaFoldDB" id="A0A9J6G4Q1"/>
<feature type="compositionally biased region" description="Polar residues" evidence="1">
    <location>
        <begin position="424"/>
        <end position="434"/>
    </location>
</feature>
<dbReference type="PANTHER" id="PTHR10528">
    <property type="entry name" value="AF4/FMR2 FAMILY MEMBER"/>
    <property type="match status" value="1"/>
</dbReference>
<feature type="compositionally biased region" description="Polar residues" evidence="1">
    <location>
        <begin position="350"/>
        <end position="366"/>
    </location>
</feature>
<gene>
    <name evidence="2" type="ORF">HPB48_018435</name>
</gene>
<feature type="compositionally biased region" description="Low complexity" evidence="1">
    <location>
        <begin position="367"/>
        <end position="379"/>
    </location>
</feature>
<evidence type="ECO:0000313" key="3">
    <source>
        <dbReference type="Proteomes" id="UP000821853"/>
    </source>
</evidence>
<feature type="region of interest" description="Disordered" evidence="1">
    <location>
        <begin position="1"/>
        <end position="47"/>
    </location>
</feature>
<dbReference type="GO" id="GO:0032783">
    <property type="term" value="C:super elongation complex"/>
    <property type="evidence" value="ECO:0007669"/>
    <property type="project" value="TreeGrafter"/>
</dbReference>
<dbReference type="EMBL" id="JABSTR010000006">
    <property type="protein sequence ID" value="KAH9373382.1"/>
    <property type="molecule type" value="Genomic_DNA"/>
</dbReference>
<dbReference type="PANTHER" id="PTHR10528:SF17">
    <property type="entry name" value="AF4_FMR2 FAMILY MEMBER LILLI"/>
    <property type="match status" value="1"/>
</dbReference>
<name>A0A9J6G4Q1_HAELO</name>
<dbReference type="Pfam" id="PF05110">
    <property type="entry name" value="AF-4"/>
    <property type="match status" value="1"/>
</dbReference>
<evidence type="ECO:0000313" key="2">
    <source>
        <dbReference type="EMBL" id="KAH9373382.1"/>
    </source>
</evidence>
<dbReference type="InterPro" id="IPR007797">
    <property type="entry name" value="AF4/FMR2"/>
</dbReference>
<comment type="caution">
    <text evidence="2">The sequence shown here is derived from an EMBL/GenBank/DDBJ whole genome shotgun (WGS) entry which is preliminary data.</text>
</comment>
<feature type="compositionally biased region" description="Basic residues" evidence="1">
    <location>
        <begin position="175"/>
        <end position="190"/>
    </location>
</feature>
<feature type="compositionally biased region" description="Basic and acidic residues" evidence="1">
    <location>
        <begin position="1"/>
        <end position="17"/>
    </location>
</feature>
<dbReference type="Proteomes" id="UP000821853">
    <property type="component" value="Chromosome 4"/>
</dbReference>
<proteinExistence type="predicted"/>
<dbReference type="Gene3D" id="6.10.250.2670">
    <property type="match status" value="1"/>
</dbReference>
<feature type="compositionally biased region" description="Pro residues" evidence="1">
    <location>
        <begin position="291"/>
        <end position="307"/>
    </location>
</feature>
<feature type="compositionally biased region" description="Gly residues" evidence="1">
    <location>
        <begin position="111"/>
        <end position="120"/>
    </location>
</feature>
<dbReference type="GO" id="GO:0010468">
    <property type="term" value="P:regulation of gene expression"/>
    <property type="evidence" value="ECO:0007669"/>
    <property type="project" value="InterPro"/>
</dbReference>
<organism evidence="2 3">
    <name type="scientific">Haemaphysalis longicornis</name>
    <name type="common">Bush tick</name>
    <dbReference type="NCBI Taxonomy" id="44386"/>
    <lineage>
        <taxon>Eukaryota</taxon>
        <taxon>Metazoa</taxon>
        <taxon>Ecdysozoa</taxon>
        <taxon>Arthropoda</taxon>
        <taxon>Chelicerata</taxon>
        <taxon>Arachnida</taxon>
        <taxon>Acari</taxon>
        <taxon>Parasitiformes</taxon>
        <taxon>Ixodida</taxon>
        <taxon>Ixodoidea</taxon>
        <taxon>Ixodidae</taxon>
        <taxon>Haemaphysalinae</taxon>
        <taxon>Haemaphysalis</taxon>
    </lineage>
</organism>
<feature type="compositionally biased region" description="Polar residues" evidence="1">
    <location>
        <begin position="326"/>
        <end position="335"/>
    </location>
</feature>
<feature type="region of interest" description="Disordered" evidence="1">
    <location>
        <begin position="83"/>
        <end position="434"/>
    </location>
</feature>
<dbReference type="OrthoDB" id="6435474at2759"/>
<evidence type="ECO:0008006" key="4">
    <source>
        <dbReference type="Google" id="ProtNLM"/>
    </source>
</evidence>
<keyword evidence="3" id="KW-1185">Reference proteome</keyword>
<feature type="compositionally biased region" description="Polar residues" evidence="1">
    <location>
        <begin position="95"/>
        <end position="106"/>
    </location>
</feature>